<evidence type="ECO:0000313" key="6">
    <source>
        <dbReference type="Proteomes" id="UP001371218"/>
    </source>
</evidence>
<dbReference type="PANTHER" id="PTHR43792:SF8">
    <property type="entry name" value="[RIBOSOMAL PROTEIN US5]-ALANINE N-ACETYLTRANSFERASE"/>
    <property type="match status" value="1"/>
</dbReference>
<evidence type="ECO:0000259" key="4">
    <source>
        <dbReference type="PROSITE" id="PS51186"/>
    </source>
</evidence>
<proteinExistence type="inferred from homology"/>
<comment type="caution">
    <text evidence="5">The sequence shown here is derived from an EMBL/GenBank/DDBJ whole genome shotgun (WGS) entry which is preliminary data.</text>
</comment>
<organism evidence="5 6">
    <name type="scientific">Ideonella lacteola</name>
    <dbReference type="NCBI Taxonomy" id="2984193"/>
    <lineage>
        <taxon>Bacteria</taxon>
        <taxon>Pseudomonadati</taxon>
        <taxon>Pseudomonadota</taxon>
        <taxon>Betaproteobacteria</taxon>
        <taxon>Burkholderiales</taxon>
        <taxon>Sphaerotilaceae</taxon>
        <taxon>Ideonella</taxon>
    </lineage>
</organism>
<evidence type="ECO:0000256" key="2">
    <source>
        <dbReference type="ARBA" id="ARBA00023315"/>
    </source>
</evidence>
<accession>A0ABU9BVS6</accession>
<keyword evidence="2" id="KW-0012">Acyltransferase</keyword>
<dbReference type="Gene3D" id="3.40.630.30">
    <property type="match status" value="1"/>
</dbReference>
<gene>
    <name evidence="5" type="ORF">AACH06_24905</name>
</gene>
<evidence type="ECO:0000256" key="3">
    <source>
        <dbReference type="ARBA" id="ARBA00038502"/>
    </source>
</evidence>
<feature type="domain" description="N-acetyltransferase" evidence="4">
    <location>
        <begin position="2"/>
        <end position="167"/>
    </location>
</feature>
<dbReference type="PROSITE" id="PS51186">
    <property type="entry name" value="GNAT"/>
    <property type="match status" value="1"/>
</dbReference>
<dbReference type="SUPFAM" id="SSF55729">
    <property type="entry name" value="Acyl-CoA N-acyltransferases (Nat)"/>
    <property type="match status" value="1"/>
</dbReference>
<evidence type="ECO:0000313" key="5">
    <source>
        <dbReference type="EMBL" id="MEK8034077.1"/>
    </source>
</evidence>
<name>A0ABU9BVS6_9BURK</name>
<dbReference type="InterPro" id="IPR000182">
    <property type="entry name" value="GNAT_dom"/>
</dbReference>
<dbReference type="InterPro" id="IPR016181">
    <property type="entry name" value="Acyl_CoA_acyltransferase"/>
</dbReference>
<dbReference type="InterPro" id="IPR051531">
    <property type="entry name" value="N-acetyltransferase"/>
</dbReference>
<protein>
    <submittedName>
        <fullName evidence="5">GNAT family N-acetyltransferase</fullName>
    </submittedName>
</protein>
<sequence>MLFIEPPAPSDLQELLSFELENRAFFERSINARPPGYYSEDGVAGAIELAVLDARRDTAYQFLIRNDAGSLVGRINLIRVRRAHFHSAELGYRIAERFGGQGYATEAVRLIVAKAFDEMGLKRIEATARPENAGSVTVLSRNGFTQFGRSTQSFELHGNWYDLLHFERRAPD</sequence>
<dbReference type="EMBL" id="JBBUTG010000024">
    <property type="protein sequence ID" value="MEK8034077.1"/>
    <property type="molecule type" value="Genomic_DNA"/>
</dbReference>
<keyword evidence="1" id="KW-0808">Transferase</keyword>
<comment type="similarity">
    <text evidence="3">Belongs to the acetyltransferase family. RimJ subfamily.</text>
</comment>
<evidence type="ECO:0000256" key="1">
    <source>
        <dbReference type="ARBA" id="ARBA00022679"/>
    </source>
</evidence>
<dbReference type="Proteomes" id="UP001371218">
    <property type="component" value="Unassembled WGS sequence"/>
</dbReference>
<keyword evidence="6" id="KW-1185">Reference proteome</keyword>
<reference evidence="5 6" key="1">
    <citation type="submission" date="2024-04" db="EMBL/GenBank/DDBJ databases">
        <title>Novel species of the genus Ideonella isolated from streams.</title>
        <authorList>
            <person name="Lu H."/>
        </authorList>
    </citation>
    <scope>NUCLEOTIDE SEQUENCE [LARGE SCALE GENOMIC DNA]</scope>
    <source>
        <strain evidence="5 6">DXS29W</strain>
    </source>
</reference>
<dbReference type="PANTHER" id="PTHR43792">
    <property type="entry name" value="GNAT FAMILY, PUTATIVE (AFU_ORTHOLOGUE AFUA_3G00765)-RELATED-RELATED"/>
    <property type="match status" value="1"/>
</dbReference>
<dbReference type="RefSeq" id="WP_341428503.1">
    <property type="nucleotide sequence ID" value="NZ_JBBUTG010000024.1"/>
</dbReference>
<dbReference type="Pfam" id="PF13302">
    <property type="entry name" value="Acetyltransf_3"/>
    <property type="match status" value="1"/>
</dbReference>